<evidence type="ECO:0000256" key="3">
    <source>
        <dbReference type="RuleBase" id="RU362118"/>
    </source>
</evidence>
<feature type="region of interest" description="Disordered" evidence="4">
    <location>
        <begin position="1"/>
        <end position="22"/>
    </location>
</feature>
<evidence type="ECO:0000313" key="6">
    <source>
        <dbReference type="EMBL" id="PLW17612.1"/>
    </source>
</evidence>
<dbReference type="Pfam" id="PF01053">
    <property type="entry name" value="Cys_Met_Meta_PP"/>
    <property type="match status" value="1"/>
</dbReference>
<comment type="caution">
    <text evidence="5">The sequence shown here is derived from an EMBL/GenBank/DDBJ whole genome shotgun (WGS) entry which is preliminary data.</text>
</comment>
<accession>A0A2N5SKN8</accession>
<evidence type="ECO:0000313" key="8">
    <source>
        <dbReference type="Proteomes" id="UP000235392"/>
    </source>
</evidence>
<sequence>MSESNKKSSLRSVLPPQSSPLTRAIHSEGSEWQDLNTRTFATAIGPDISVSTTFRAHAPSDLVALQQKLGELHSNSAVSSNHPDSLLANSVGSGHSSRSPLENRLAISLHAYRRYSNPVLAQTESTLGSILNGEALVYSSGLSAAFAALMLINPDVIAIRDGYKGCHETIKRYCQLRGMNEKNSVEVKVIDLDDSYPLPETGLRVLVWLETPVNPTGECRDIQAYASKVRQCSAGSELLVDSSLAPPPLSNPFAFGADLVLHSGTKFFGGHSDALCGILVIPKSNPSRWRRLWHDRTHLGMLPGSLESWLLMRSIKTLQLRVIHQSDTATRLAVWLNSLTERDYRSDSDPDELRRLVLRVWHSSFQDGGRWVGFDSQTNAPRQMMGGGSPCFAVMLRRPIHAKWLPHVTKVFIPATSFGGVESLIQHQMQSDPSADPRLLRISVGLEDFQDLKNDLIQAFDKVIRYERHSKL</sequence>
<organism evidence="5 8">
    <name type="scientific">Puccinia coronata f. sp. avenae</name>
    <dbReference type="NCBI Taxonomy" id="200324"/>
    <lineage>
        <taxon>Eukaryota</taxon>
        <taxon>Fungi</taxon>
        <taxon>Dikarya</taxon>
        <taxon>Basidiomycota</taxon>
        <taxon>Pucciniomycotina</taxon>
        <taxon>Pucciniomycetes</taxon>
        <taxon>Pucciniales</taxon>
        <taxon>Pucciniaceae</taxon>
        <taxon>Puccinia</taxon>
    </lineage>
</organism>
<reference evidence="7 8" key="1">
    <citation type="submission" date="2017-11" db="EMBL/GenBank/DDBJ databases">
        <title>De novo assembly and phasing of dikaryotic genomes from two isolates of Puccinia coronata f. sp. avenae, the causal agent of oat crown rust.</title>
        <authorList>
            <person name="Miller M.E."/>
            <person name="Zhang Y."/>
            <person name="Omidvar V."/>
            <person name="Sperschneider J."/>
            <person name="Schwessinger B."/>
            <person name="Raley C."/>
            <person name="Palmer J.M."/>
            <person name="Garnica D."/>
            <person name="Upadhyaya N."/>
            <person name="Rathjen J."/>
            <person name="Taylor J.M."/>
            <person name="Park R.F."/>
            <person name="Dodds P.N."/>
            <person name="Hirsch C.D."/>
            <person name="Kianian S.F."/>
            <person name="Figueroa M."/>
        </authorList>
    </citation>
    <scope>NUCLEOTIDE SEQUENCE [LARGE SCALE GENOMIC DNA]</scope>
    <source>
        <strain evidence="6">12NC29</strain>
        <strain evidence="5">12SD80</strain>
    </source>
</reference>
<comment type="similarity">
    <text evidence="3">Belongs to the trans-sulfuration enzymes family.</text>
</comment>
<dbReference type="Proteomes" id="UP000235388">
    <property type="component" value="Unassembled WGS sequence"/>
</dbReference>
<evidence type="ECO:0000313" key="5">
    <source>
        <dbReference type="EMBL" id="PLW13797.1"/>
    </source>
</evidence>
<dbReference type="Proteomes" id="UP000235392">
    <property type="component" value="Unassembled WGS sequence"/>
</dbReference>
<dbReference type="GO" id="GO:0030170">
    <property type="term" value="F:pyridoxal phosphate binding"/>
    <property type="evidence" value="ECO:0007669"/>
    <property type="project" value="InterPro"/>
</dbReference>
<evidence type="ECO:0000256" key="4">
    <source>
        <dbReference type="SAM" id="MobiDB-lite"/>
    </source>
</evidence>
<dbReference type="PANTHER" id="PTHR11808:SF35">
    <property type="entry name" value="CYSTATHIONINE GAMMA-SYNTHASE (AFU_ORTHOLOGUE AFUA_7G01590)"/>
    <property type="match status" value="1"/>
</dbReference>
<evidence type="ECO:0000256" key="2">
    <source>
        <dbReference type="ARBA" id="ARBA00022898"/>
    </source>
</evidence>
<keyword evidence="7" id="KW-1185">Reference proteome</keyword>
<gene>
    <name evidence="6" type="ORF">PCANC_15398</name>
    <name evidence="5" type="ORF">PCASD_22204</name>
</gene>
<protein>
    <recommendedName>
        <fullName evidence="9">Cystathionine gamma-synthase</fullName>
    </recommendedName>
</protein>
<dbReference type="PANTHER" id="PTHR11808">
    <property type="entry name" value="TRANS-SULFURATION ENZYME FAMILY MEMBER"/>
    <property type="match status" value="1"/>
</dbReference>
<evidence type="ECO:0000256" key="1">
    <source>
        <dbReference type="ARBA" id="ARBA00001933"/>
    </source>
</evidence>
<dbReference type="InterPro" id="IPR015422">
    <property type="entry name" value="PyrdxlP-dep_Trfase_small"/>
</dbReference>
<dbReference type="Gene3D" id="3.40.640.10">
    <property type="entry name" value="Type I PLP-dependent aspartate aminotransferase-like (Major domain)"/>
    <property type="match status" value="1"/>
</dbReference>
<dbReference type="GO" id="GO:0005737">
    <property type="term" value="C:cytoplasm"/>
    <property type="evidence" value="ECO:0007669"/>
    <property type="project" value="TreeGrafter"/>
</dbReference>
<evidence type="ECO:0000313" key="7">
    <source>
        <dbReference type="Proteomes" id="UP000235388"/>
    </source>
</evidence>
<evidence type="ECO:0008006" key="9">
    <source>
        <dbReference type="Google" id="ProtNLM"/>
    </source>
</evidence>
<dbReference type="EMBL" id="PGCI01000840">
    <property type="protein sequence ID" value="PLW13797.1"/>
    <property type="molecule type" value="Genomic_DNA"/>
</dbReference>
<dbReference type="InterPro" id="IPR015421">
    <property type="entry name" value="PyrdxlP-dep_Trfase_major"/>
</dbReference>
<dbReference type="GO" id="GO:0016846">
    <property type="term" value="F:carbon-sulfur lyase activity"/>
    <property type="evidence" value="ECO:0007669"/>
    <property type="project" value="TreeGrafter"/>
</dbReference>
<dbReference type="OrthoDB" id="3512640at2759"/>
<dbReference type="Gene3D" id="3.90.1150.10">
    <property type="entry name" value="Aspartate Aminotransferase, domain 1"/>
    <property type="match status" value="1"/>
</dbReference>
<dbReference type="InterPro" id="IPR000277">
    <property type="entry name" value="Cys/Met-Metab_PyrdxlP-dep_enz"/>
</dbReference>
<proteinExistence type="inferred from homology"/>
<dbReference type="SUPFAM" id="SSF53383">
    <property type="entry name" value="PLP-dependent transferases"/>
    <property type="match status" value="1"/>
</dbReference>
<dbReference type="PROSITE" id="PS00868">
    <property type="entry name" value="CYS_MET_METAB_PP"/>
    <property type="match status" value="1"/>
</dbReference>
<comment type="cofactor">
    <cofactor evidence="1 3">
        <name>pyridoxal 5'-phosphate</name>
        <dbReference type="ChEBI" id="CHEBI:597326"/>
    </cofactor>
</comment>
<dbReference type="EMBL" id="PGCJ01000846">
    <property type="protein sequence ID" value="PLW17612.1"/>
    <property type="molecule type" value="Genomic_DNA"/>
</dbReference>
<dbReference type="AlphaFoldDB" id="A0A2N5SKN8"/>
<dbReference type="InterPro" id="IPR054542">
    <property type="entry name" value="Cys_met_metab_PP"/>
</dbReference>
<keyword evidence="2 3" id="KW-0663">Pyridoxal phosphate</keyword>
<name>A0A2N5SKN8_9BASI</name>
<dbReference type="GO" id="GO:0019346">
    <property type="term" value="P:transsulfuration"/>
    <property type="evidence" value="ECO:0007669"/>
    <property type="project" value="InterPro"/>
</dbReference>
<dbReference type="STRING" id="200324.A0A2N5SKN8"/>
<feature type="region of interest" description="Disordered" evidence="4">
    <location>
        <begin position="75"/>
        <end position="99"/>
    </location>
</feature>
<dbReference type="InterPro" id="IPR015424">
    <property type="entry name" value="PyrdxlP-dep_Trfase"/>
</dbReference>